<dbReference type="SMART" id="SM00848">
    <property type="entry name" value="Inhibitor_I29"/>
    <property type="match status" value="1"/>
</dbReference>
<dbReference type="InterPro" id="IPR013201">
    <property type="entry name" value="Prot_inhib_I29"/>
</dbReference>
<dbReference type="GO" id="GO:0008234">
    <property type="term" value="F:cysteine-type peptidase activity"/>
    <property type="evidence" value="ECO:0007669"/>
    <property type="project" value="UniProtKB-KW"/>
</dbReference>
<dbReference type="FunFam" id="3.90.70.10:FF:000039">
    <property type="entry name" value="Cysteine proteinase 2, putative"/>
    <property type="match status" value="1"/>
</dbReference>
<keyword evidence="6" id="KW-1015">Disulfide bond</keyword>
<dbReference type="PROSITE" id="PS00639">
    <property type="entry name" value="THIOL_PROTEASE_HIS"/>
    <property type="match status" value="2"/>
</dbReference>
<dbReference type="InterPro" id="IPR039417">
    <property type="entry name" value="Peptidase_C1A_papain-like"/>
</dbReference>
<gene>
    <name evidence="10" type="ORF">HW555_009187</name>
</gene>
<evidence type="ECO:0000256" key="4">
    <source>
        <dbReference type="ARBA" id="ARBA00022807"/>
    </source>
</evidence>
<evidence type="ECO:0000256" key="6">
    <source>
        <dbReference type="ARBA" id="ARBA00023157"/>
    </source>
</evidence>
<evidence type="ECO:0000256" key="3">
    <source>
        <dbReference type="ARBA" id="ARBA00022801"/>
    </source>
</evidence>
<evidence type="ECO:0000256" key="2">
    <source>
        <dbReference type="ARBA" id="ARBA00022670"/>
    </source>
</evidence>
<dbReference type="PRINTS" id="PR00705">
    <property type="entry name" value="PAPAIN"/>
</dbReference>
<dbReference type="Pfam" id="PF08246">
    <property type="entry name" value="Inhibitor_I29"/>
    <property type="match status" value="1"/>
</dbReference>
<feature type="domain" description="Peptidase C1A papain C-terminal" evidence="8">
    <location>
        <begin position="119"/>
        <end position="309"/>
    </location>
</feature>
<dbReference type="SUPFAM" id="SSF54001">
    <property type="entry name" value="Cysteine proteinases"/>
    <property type="match status" value="2"/>
</dbReference>
<dbReference type="CDD" id="cd02248">
    <property type="entry name" value="Peptidase_C1A"/>
    <property type="match status" value="2"/>
</dbReference>
<keyword evidence="3" id="KW-0378">Hydrolase</keyword>
<organism evidence="10 11">
    <name type="scientific">Spodoptera exigua</name>
    <name type="common">Beet armyworm</name>
    <name type="synonym">Noctua fulgens</name>
    <dbReference type="NCBI Taxonomy" id="7107"/>
    <lineage>
        <taxon>Eukaryota</taxon>
        <taxon>Metazoa</taxon>
        <taxon>Ecdysozoa</taxon>
        <taxon>Arthropoda</taxon>
        <taxon>Hexapoda</taxon>
        <taxon>Insecta</taxon>
        <taxon>Pterygota</taxon>
        <taxon>Neoptera</taxon>
        <taxon>Endopterygota</taxon>
        <taxon>Lepidoptera</taxon>
        <taxon>Glossata</taxon>
        <taxon>Ditrysia</taxon>
        <taxon>Noctuoidea</taxon>
        <taxon>Noctuidae</taxon>
        <taxon>Amphipyrinae</taxon>
        <taxon>Spodoptera</taxon>
    </lineage>
</organism>
<dbReference type="InterPro" id="IPR013128">
    <property type="entry name" value="Peptidase_C1A"/>
</dbReference>
<dbReference type="InterPro" id="IPR025660">
    <property type="entry name" value="Pept_his_AS"/>
</dbReference>
<feature type="domain" description="Cathepsin propeptide inhibitor" evidence="9">
    <location>
        <begin position="33"/>
        <end position="89"/>
    </location>
</feature>
<evidence type="ECO:0000259" key="8">
    <source>
        <dbReference type="SMART" id="SM00645"/>
    </source>
</evidence>
<dbReference type="AlphaFoldDB" id="A0A835GDH9"/>
<keyword evidence="11" id="KW-1185">Reference proteome</keyword>
<name>A0A835GDH9_SPOEX</name>
<feature type="domain" description="Peptidase C1A papain C-terminal" evidence="8">
    <location>
        <begin position="330"/>
        <end position="560"/>
    </location>
</feature>
<dbReference type="GO" id="GO:0006508">
    <property type="term" value="P:proteolysis"/>
    <property type="evidence" value="ECO:0007669"/>
    <property type="project" value="UniProtKB-KW"/>
</dbReference>
<comment type="caution">
    <text evidence="10">The sequence shown here is derived from an EMBL/GenBank/DDBJ whole genome shotgun (WGS) entry which is preliminary data.</text>
</comment>
<feature type="chain" id="PRO_5032940668" evidence="7">
    <location>
        <begin position="19"/>
        <end position="562"/>
    </location>
</feature>
<evidence type="ECO:0000256" key="5">
    <source>
        <dbReference type="ARBA" id="ARBA00023145"/>
    </source>
</evidence>
<dbReference type="InterPro" id="IPR025661">
    <property type="entry name" value="Pept_asp_AS"/>
</dbReference>
<dbReference type="InterPro" id="IPR000169">
    <property type="entry name" value="Pept_cys_AS"/>
</dbReference>
<sequence>MSPFVIVFCVCLAACAQAASVPMFDLEAAEEHFERFIQDFNKQYTSEEEKQTRFTVFKENLKRANTFNAQSEHASFGITQFMDLTVKEFVSRYTGLDANLNFTGQCQVVTDADLPNVNVPDSFDWREKNAVTKVKNQGQCGSCYAFSASGAVEGQYAIKYGKLQEFSEQQTVDCDEDSLGCGGGLMTSAFSSMIEEGGLESESDYPYIAKSQSCQFQASKAAVELTGCINYNLKSQEKLKQLVATIGPISIAVKGAPFLTYKGGIISDDACNEGDVNHAILLVGYGTGITKFMDLTVDEFVNRYSCIPANFNFTGQCNVVTDSQLPKVYVPDSFDWRQQNVVTRVKVQGECGSCYAFSASGAVEGQYAIKNGQLLEFSEQQTVDCDKGSGGCGGGLMTSAFSSMIELGGLESETDYPYVGQAQSCQFQAGKAAVRLTGCNNYNIQSQERLKKYIKNRTSFTIHVTPTFLTLYIKWTNIYSVKSAGFHLYTGGVMNDQDCNTGEVNHAILLVGYGTENGMPYWLAKNSWDTVFGENGYIKFPRGDNYNSCGVMNQAMASPIIA</sequence>
<evidence type="ECO:0000313" key="10">
    <source>
        <dbReference type="EMBL" id="KAF9412244.1"/>
    </source>
</evidence>
<evidence type="ECO:0000256" key="7">
    <source>
        <dbReference type="SAM" id="SignalP"/>
    </source>
</evidence>
<dbReference type="PROSITE" id="PS00139">
    <property type="entry name" value="THIOL_PROTEASE_CYS"/>
    <property type="match status" value="2"/>
</dbReference>
<proteinExistence type="inferred from homology"/>
<feature type="signal peptide" evidence="7">
    <location>
        <begin position="1"/>
        <end position="18"/>
    </location>
</feature>
<dbReference type="Proteomes" id="UP000648187">
    <property type="component" value="Unassembled WGS sequence"/>
</dbReference>
<dbReference type="EMBL" id="JACKWZ010000195">
    <property type="protein sequence ID" value="KAF9412244.1"/>
    <property type="molecule type" value="Genomic_DNA"/>
</dbReference>
<keyword evidence="4" id="KW-0788">Thiol protease</keyword>
<comment type="similarity">
    <text evidence="1">Belongs to the peptidase C1 family.</text>
</comment>
<evidence type="ECO:0000259" key="9">
    <source>
        <dbReference type="SMART" id="SM00848"/>
    </source>
</evidence>
<dbReference type="PROSITE" id="PS00640">
    <property type="entry name" value="THIOL_PROTEASE_ASN"/>
    <property type="match status" value="1"/>
</dbReference>
<dbReference type="SMART" id="SM00645">
    <property type="entry name" value="Pept_C1"/>
    <property type="match status" value="2"/>
</dbReference>
<dbReference type="Pfam" id="PF00112">
    <property type="entry name" value="Peptidase_C1"/>
    <property type="match status" value="2"/>
</dbReference>
<keyword evidence="2" id="KW-0645">Protease</keyword>
<evidence type="ECO:0000256" key="1">
    <source>
        <dbReference type="ARBA" id="ARBA00008455"/>
    </source>
</evidence>
<evidence type="ECO:0000313" key="11">
    <source>
        <dbReference type="Proteomes" id="UP000648187"/>
    </source>
</evidence>
<dbReference type="InterPro" id="IPR038765">
    <property type="entry name" value="Papain-like_cys_pep_sf"/>
</dbReference>
<dbReference type="Gene3D" id="3.90.70.10">
    <property type="entry name" value="Cysteine proteinases"/>
    <property type="match status" value="2"/>
</dbReference>
<reference evidence="10" key="1">
    <citation type="submission" date="2020-08" db="EMBL/GenBank/DDBJ databases">
        <title>Spodoptera exigua strain:BAW_Kor-Di-RS1 Genome sequencing and assembly.</title>
        <authorList>
            <person name="Kim J."/>
            <person name="Nam H.Y."/>
            <person name="Kwon M."/>
            <person name="Choi J.H."/>
            <person name="Cho S.R."/>
            <person name="Kim G.-H."/>
        </authorList>
    </citation>
    <scope>NUCLEOTIDE SEQUENCE</scope>
    <source>
        <strain evidence="10">BAW_Kor-Di-RS1</strain>
        <tissue evidence="10">Whole-body</tissue>
    </source>
</reference>
<keyword evidence="7" id="KW-0732">Signal</keyword>
<dbReference type="PANTHER" id="PTHR12411">
    <property type="entry name" value="CYSTEINE PROTEASE FAMILY C1-RELATED"/>
    <property type="match status" value="1"/>
</dbReference>
<keyword evidence="5" id="KW-0865">Zymogen</keyword>
<protein>
    <submittedName>
        <fullName evidence="10">Uncharacterized protein</fullName>
    </submittedName>
</protein>
<accession>A0A835GDH9</accession>
<dbReference type="InterPro" id="IPR000668">
    <property type="entry name" value="Peptidase_C1A_C"/>
</dbReference>